<dbReference type="PROSITE" id="PS50994">
    <property type="entry name" value="INTEGRASE"/>
    <property type="match status" value="1"/>
</dbReference>
<sequence>MILLVKQAHQDQIYGSPRITLELNKKNHKISRSYVARLMRKLNLRSKIRKQFKVTTDSKHNFQLAENLLARDFSTDGLSQKWVGDITYIKTGSGWLYLTTVIDLADRKIIGWSFSNDMTAEHTTIKALNMAIARRGVKEGLIFHSDRGAQYACNEFKSLLRKNEIIQSMSRKGNCWDNAVAESFFKTLKCELVYHRKFLNREVARLEIFRYIEGFYHQKRIHSALGNRTPNEMETFYKSNSLLVA</sequence>
<dbReference type="InterPro" id="IPR048020">
    <property type="entry name" value="Transpos_IS3"/>
</dbReference>
<dbReference type="Gene3D" id="3.30.420.10">
    <property type="entry name" value="Ribonuclease H-like superfamily/Ribonuclease H"/>
    <property type="match status" value="1"/>
</dbReference>
<dbReference type="InterPro" id="IPR001584">
    <property type="entry name" value="Integrase_cat-core"/>
</dbReference>
<evidence type="ECO:0000259" key="1">
    <source>
        <dbReference type="PROSITE" id="PS50994"/>
    </source>
</evidence>
<dbReference type="KEGG" id="pcm:AY601_3004"/>
<dbReference type="GO" id="GO:0003676">
    <property type="term" value="F:nucleic acid binding"/>
    <property type="evidence" value="ECO:0007669"/>
    <property type="project" value="InterPro"/>
</dbReference>
<dbReference type="InterPro" id="IPR012337">
    <property type="entry name" value="RNaseH-like_sf"/>
</dbReference>
<dbReference type="RefSeq" id="WP_068402426.1">
    <property type="nucleotide sequence ID" value="NZ_CP014504.1"/>
</dbReference>
<dbReference type="Pfam" id="PF13276">
    <property type="entry name" value="HTH_21"/>
    <property type="match status" value="1"/>
</dbReference>
<dbReference type="GO" id="GO:0015074">
    <property type="term" value="P:DNA integration"/>
    <property type="evidence" value="ECO:0007669"/>
    <property type="project" value="InterPro"/>
</dbReference>
<dbReference type="PANTHER" id="PTHR46889">
    <property type="entry name" value="TRANSPOSASE INSF FOR INSERTION SEQUENCE IS3B-RELATED"/>
    <property type="match status" value="1"/>
</dbReference>
<organism evidence="2 3">
    <name type="scientific">Pedobacter cryoconitis</name>
    <dbReference type="NCBI Taxonomy" id="188932"/>
    <lineage>
        <taxon>Bacteria</taxon>
        <taxon>Pseudomonadati</taxon>
        <taxon>Bacteroidota</taxon>
        <taxon>Sphingobacteriia</taxon>
        <taxon>Sphingobacteriales</taxon>
        <taxon>Sphingobacteriaceae</taxon>
        <taxon>Pedobacter</taxon>
    </lineage>
</organism>
<proteinExistence type="predicted"/>
<gene>
    <name evidence="2" type="ORF">AY601_3004</name>
</gene>
<dbReference type="PATRIC" id="fig|188932.3.peg.3134"/>
<dbReference type="InterPro" id="IPR025948">
    <property type="entry name" value="HTH-like_dom"/>
</dbReference>
<dbReference type="AlphaFoldDB" id="A0A127VG32"/>
<reference evidence="2 3" key="1">
    <citation type="submission" date="2016-03" db="EMBL/GenBank/DDBJ databases">
        <title>Complete genome sequence of Pedobacter cryoconitis PAMC 27485.</title>
        <authorList>
            <person name="Lee J."/>
            <person name="Kim O.-S."/>
        </authorList>
    </citation>
    <scope>NUCLEOTIDE SEQUENCE [LARGE SCALE GENOMIC DNA]</scope>
    <source>
        <strain evidence="2 3">PAMC 27485</strain>
    </source>
</reference>
<feature type="domain" description="Integrase catalytic" evidence="1">
    <location>
        <begin position="73"/>
        <end position="238"/>
    </location>
</feature>
<protein>
    <submittedName>
        <fullName evidence="2">Insertion element IS2 transposase InsD</fullName>
    </submittedName>
</protein>
<name>A0A127VG32_9SPHI</name>
<dbReference type="Proteomes" id="UP000071561">
    <property type="component" value="Chromosome"/>
</dbReference>
<dbReference type="Pfam" id="PF00665">
    <property type="entry name" value="rve"/>
    <property type="match status" value="1"/>
</dbReference>
<evidence type="ECO:0000313" key="2">
    <source>
        <dbReference type="EMBL" id="AMP99878.1"/>
    </source>
</evidence>
<dbReference type="Pfam" id="PF13333">
    <property type="entry name" value="rve_2"/>
    <property type="match status" value="1"/>
</dbReference>
<dbReference type="EMBL" id="CP014504">
    <property type="protein sequence ID" value="AMP99878.1"/>
    <property type="molecule type" value="Genomic_DNA"/>
</dbReference>
<keyword evidence="3" id="KW-1185">Reference proteome</keyword>
<dbReference type="NCBIfam" id="NF033516">
    <property type="entry name" value="transpos_IS3"/>
    <property type="match status" value="1"/>
</dbReference>
<accession>A0A127VG32</accession>
<dbReference type="SUPFAM" id="SSF53098">
    <property type="entry name" value="Ribonuclease H-like"/>
    <property type="match status" value="1"/>
</dbReference>
<dbReference type="InterPro" id="IPR036397">
    <property type="entry name" value="RNaseH_sf"/>
</dbReference>
<dbReference type="InterPro" id="IPR050900">
    <property type="entry name" value="Transposase_IS3/IS150/IS904"/>
</dbReference>
<dbReference type="OrthoDB" id="9815231at2"/>
<dbReference type="PANTHER" id="PTHR46889:SF4">
    <property type="entry name" value="TRANSPOSASE INSO FOR INSERTION SEQUENCE ELEMENT IS911B-RELATED"/>
    <property type="match status" value="1"/>
</dbReference>
<evidence type="ECO:0000313" key="3">
    <source>
        <dbReference type="Proteomes" id="UP000071561"/>
    </source>
</evidence>